<reference evidence="6 7" key="1">
    <citation type="submission" date="2024-03" db="EMBL/GenBank/DDBJ databases">
        <title>Aureococcus anophagefferens CCMP1851 and Kratosvirus quantuckense: Draft genome of a second virus-susceptible host strain in the model system.</title>
        <authorList>
            <person name="Chase E."/>
            <person name="Truchon A.R."/>
            <person name="Schepens W."/>
            <person name="Wilhelm S.W."/>
        </authorList>
    </citation>
    <scope>NUCLEOTIDE SEQUENCE [LARGE SCALE GENOMIC DNA]</scope>
    <source>
        <strain evidence="6 7">CCMP1851</strain>
    </source>
</reference>
<evidence type="ECO:0000256" key="2">
    <source>
        <dbReference type="ARBA" id="ARBA00010971"/>
    </source>
</evidence>
<organism evidence="6 7">
    <name type="scientific">Aureococcus anophagefferens</name>
    <name type="common">Harmful bloom alga</name>
    <dbReference type="NCBI Taxonomy" id="44056"/>
    <lineage>
        <taxon>Eukaryota</taxon>
        <taxon>Sar</taxon>
        <taxon>Stramenopiles</taxon>
        <taxon>Ochrophyta</taxon>
        <taxon>Pelagophyceae</taxon>
        <taxon>Pelagomonadales</taxon>
        <taxon>Pelagomonadaceae</taxon>
        <taxon>Aureococcus</taxon>
    </lineage>
</organism>
<evidence type="ECO:0000256" key="1">
    <source>
        <dbReference type="ARBA" id="ARBA00002508"/>
    </source>
</evidence>
<comment type="caution">
    <text evidence="6">The sequence shown here is derived from an EMBL/GenBank/DDBJ whole genome shotgun (WGS) entry which is preliminary data.</text>
</comment>
<proteinExistence type="inferred from homology"/>
<dbReference type="Gene3D" id="3.50.20.20">
    <property type="entry name" value="Janus/Ocnus"/>
    <property type="match status" value="1"/>
</dbReference>
<evidence type="ECO:0000256" key="3">
    <source>
        <dbReference type="ARBA" id="ARBA00022782"/>
    </source>
</evidence>
<dbReference type="InterPro" id="IPR007702">
    <property type="entry name" value="Janus"/>
</dbReference>
<keyword evidence="5" id="KW-0732">Signal</keyword>
<dbReference type="SUPFAM" id="SSF143724">
    <property type="entry name" value="PHP14-like"/>
    <property type="match status" value="1"/>
</dbReference>
<dbReference type="PANTHER" id="PTHR12258">
    <property type="entry name" value="JANUS-A/JANUS-B"/>
    <property type="match status" value="1"/>
</dbReference>
<evidence type="ECO:0000313" key="7">
    <source>
        <dbReference type="Proteomes" id="UP001363151"/>
    </source>
</evidence>
<feature type="signal peptide" evidence="5">
    <location>
        <begin position="1"/>
        <end position="19"/>
    </location>
</feature>
<evidence type="ECO:0000256" key="5">
    <source>
        <dbReference type="SAM" id="SignalP"/>
    </source>
</evidence>
<dbReference type="InterPro" id="IPR038596">
    <property type="entry name" value="Janus_sf"/>
</dbReference>
<dbReference type="PANTHER" id="PTHR12258:SF5">
    <property type="entry name" value="BCDNA.GH02250-RELATED"/>
    <property type="match status" value="1"/>
</dbReference>
<keyword evidence="4" id="KW-0726">Sexual differentiation</keyword>
<gene>
    <name evidence="6" type="primary">PHPT1</name>
    <name evidence="6" type="ORF">SO694_00042214</name>
</gene>
<protein>
    <submittedName>
        <fullName evidence="6">Peptidyl-histidine dephosphorylation</fullName>
    </submittedName>
</protein>
<sequence length="174" mass="18764">MRPSLAALWCLLLASGSSGQQMGRARFDDVTGAPLNKAAKDILARHDEGVSGPAVGAEDAFDGLKAVDVAEGTWKFVLLECELGSRRKQIVRALEGLKFHAENFDVVHSLLHPLGIHVRVIGGGRIARTEVNKTISVYGYSKTFGRSPGCNERTAGIIREVLPGYEVTWSDAGY</sequence>
<feature type="chain" id="PRO_5047010632" evidence="5">
    <location>
        <begin position="20"/>
        <end position="174"/>
    </location>
</feature>
<keyword evidence="3" id="KW-0221">Differentiation</keyword>
<keyword evidence="7" id="KW-1185">Reference proteome</keyword>
<dbReference type="EMBL" id="JBBJCI010000085">
    <property type="protein sequence ID" value="KAK7248903.1"/>
    <property type="molecule type" value="Genomic_DNA"/>
</dbReference>
<comment type="similarity">
    <text evidence="2">Belongs to the janus family.</text>
</comment>
<evidence type="ECO:0000313" key="6">
    <source>
        <dbReference type="EMBL" id="KAK7248903.1"/>
    </source>
</evidence>
<evidence type="ECO:0000256" key="4">
    <source>
        <dbReference type="ARBA" id="ARBA00022928"/>
    </source>
</evidence>
<accession>A0ABR1G6X7</accession>
<dbReference type="Proteomes" id="UP001363151">
    <property type="component" value="Unassembled WGS sequence"/>
</dbReference>
<name>A0ABR1G6X7_AURAN</name>
<comment type="function">
    <text evidence="1">JanA and janB regulate somatic sex differentiation.</text>
</comment>
<dbReference type="Pfam" id="PF05005">
    <property type="entry name" value="Ocnus"/>
    <property type="match status" value="1"/>
</dbReference>